<evidence type="ECO:0000313" key="6">
    <source>
        <dbReference type="EMBL" id="CAB61797.1"/>
    </source>
</evidence>
<name>Q9RKG4_STRCO</name>
<organism evidence="6 7">
    <name type="scientific">Streptomyces coelicolor (strain ATCC BAA-471 / A3(2) / M145)</name>
    <dbReference type="NCBI Taxonomy" id="100226"/>
    <lineage>
        <taxon>Bacteria</taxon>
        <taxon>Bacillati</taxon>
        <taxon>Actinomycetota</taxon>
        <taxon>Actinomycetes</taxon>
        <taxon>Kitasatosporales</taxon>
        <taxon>Streptomycetaceae</taxon>
        <taxon>Streptomyces</taxon>
        <taxon>Streptomyces albidoflavus group</taxon>
    </lineage>
</organism>
<dbReference type="KEGG" id="sco:SCO3473"/>
<dbReference type="PROSITE" id="PS00160">
    <property type="entry name" value="ALDOLASE_KDPG_KHG_2"/>
    <property type="match status" value="1"/>
</dbReference>
<dbReference type="PANTHER" id="PTHR30246:SF1">
    <property type="entry name" value="2-DEHYDRO-3-DEOXY-6-PHOSPHOGALACTONATE ALDOLASE-RELATED"/>
    <property type="match status" value="1"/>
</dbReference>
<dbReference type="InterPro" id="IPR013785">
    <property type="entry name" value="Aldolase_TIM"/>
</dbReference>
<dbReference type="CDD" id="cd00452">
    <property type="entry name" value="KDPG_aldolase"/>
    <property type="match status" value="1"/>
</dbReference>
<dbReference type="PANTHER" id="PTHR30246">
    <property type="entry name" value="2-KETO-3-DEOXY-6-PHOSPHOGLUCONATE ALDOLASE"/>
    <property type="match status" value="1"/>
</dbReference>
<dbReference type="STRING" id="100226.gene:17761095"/>
<dbReference type="Gene3D" id="3.20.20.70">
    <property type="entry name" value="Aldolase class I"/>
    <property type="match status" value="1"/>
</dbReference>
<keyword evidence="5" id="KW-0119">Carbohydrate metabolism</keyword>
<evidence type="ECO:0000256" key="5">
    <source>
        <dbReference type="ARBA" id="ARBA00023277"/>
    </source>
</evidence>
<dbReference type="InterPro" id="IPR000887">
    <property type="entry name" value="Aldlse_KDPG_KHG"/>
</dbReference>
<evidence type="ECO:0000256" key="1">
    <source>
        <dbReference type="ARBA" id="ARBA00004761"/>
    </source>
</evidence>
<dbReference type="AlphaFoldDB" id="Q9RKG4"/>
<dbReference type="PATRIC" id="fig|100226.15.peg.3532"/>
<dbReference type="OrthoDB" id="9805177at2"/>
<gene>
    <name evidence="6" type="ordered locus">SCO3473</name>
    <name evidence="6" type="ORF">SCE65.09c</name>
</gene>
<reference evidence="6 7" key="2">
    <citation type="journal article" date="2002" name="Nature">
        <title>Complete genome sequence of the model actinomycete Streptomyces coelicolor A3(2).</title>
        <authorList>
            <person name="Bentley S.D."/>
            <person name="Chater K.F."/>
            <person name="Cerdeno-Tarraga A.M."/>
            <person name="Challis G.L."/>
            <person name="Thomson N.R."/>
            <person name="James K.D."/>
            <person name="Harris D.E."/>
            <person name="Quail M.A."/>
            <person name="Kieser H."/>
            <person name="Harper D."/>
            <person name="Bateman A."/>
            <person name="Brown S."/>
            <person name="Chandra G."/>
            <person name="Chen C.W."/>
            <person name="Collins M."/>
            <person name="Cronin A."/>
            <person name="Fraser A."/>
            <person name="Goble A."/>
            <person name="Hidalgo J."/>
            <person name="Hornsby T."/>
            <person name="Howarth S."/>
            <person name="Huang C.H."/>
            <person name="Kieser T."/>
            <person name="Larke L."/>
            <person name="Murphy L."/>
            <person name="Oliver K."/>
            <person name="O'Neil S."/>
            <person name="Rabbinowitsch E."/>
            <person name="Rajandream M.A."/>
            <person name="Rutherford K."/>
            <person name="Rutter S."/>
            <person name="Seeger K."/>
            <person name="Saunders D."/>
            <person name="Sharp S."/>
            <person name="Squares R."/>
            <person name="Squares S."/>
            <person name="Taylor K."/>
            <person name="Warren T."/>
            <person name="Wietzorrek A."/>
            <person name="Woodward J."/>
            <person name="Barrell B.G."/>
            <person name="Parkhill J."/>
            <person name="Hopwood D.A."/>
        </authorList>
    </citation>
    <scope>NUCLEOTIDE SEQUENCE [LARGE SCALE GENOMIC DNA]</scope>
    <source>
        <strain evidence="7">ATCC BAA-471 / A3(2) / M145</strain>
    </source>
</reference>
<evidence type="ECO:0000256" key="3">
    <source>
        <dbReference type="ARBA" id="ARBA00011233"/>
    </source>
</evidence>
<dbReference type="PhylomeDB" id="Q9RKG4"/>
<dbReference type="Pfam" id="PF01081">
    <property type="entry name" value="Aldolase"/>
    <property type="match status" value="1"/>
</dbReference>
<accession>Q9RKG4</accession>
<dbReference type="Proteomes" id="UP000001973">
    <property type="component" value="Chromosome"/>
</dbReference>
<sequence length="215" mass="22548">MPRYETASRIARDGVVAVVRSHSPDLAREQALALLKAGQRVVEVSMTTPGALDVVADLSHGWPAHEALIGVGTVLDEATVRMSELAGARFVVSPTVNRTVLRAAHRYGMATLAGALSPTEAATAIEEGADFVKLFPASVYGADAVRHLLAPFPQLALVPTGGVPLELAPDYIRAGAVAVGIGSELTSGDPRSIEGRVRQLRTAVAREKAERTARA</sequence>
<dbReference type="EMBL" id="AL939116">
    <property type="protein sequence ID" value="CAB61797.1"/>
    <property type="molecule type" value="Genomic_DNA"/>
</dbReference>
<dbReference type="eggNOG" id="COG0800">
    <property type="taxonomic scope" value="Bacteria"/>
</dbReference>
<dbReference type="HOGENOM" id="CLU_077795_2_2_11"/>
<dbReference type="GO" id="GO:0034194">
    <property type="term" value="P:D-galactonate catabolic process"/>
    <property type="evidence" value="ECO:0000318"/>
    <property type="project" value="GO_Central"/>
</dbReference>
<dbReference type="PaxDb" id="100226-SCO3473"/>
<evidence type="ECO:0000313" key="7">
    <source>
        <dbReference type="Proteomes" id="UP000001973"/>
    </source>
</evidence>
<dbReference type="SUPFAM" id="SSF51569">
    <property type="entry name" value="Aldolase"/>
    <property type="match status" value="1"/>
</dbReference>
<keyword evidence="4" id="KW-0456">Lyase</keyword>
<dbReference type="EMBL" id="AL645882">
    <property type="protein sequence ID" value="CAB61797.1"/>
    <property type="molecule type" value="Genomic_DNA"/>
</dbReference>
<dbReference type="DNASU" id="1098910"/>
<keyword evidence="7" id="KW-1185">Reference proteome</keyword>
<dbReference type="SMR" id="Q9RKG4"/>
<comment type="pathway">
    <text evidence="1">Carbohydrate acid metabolism.</text>
</comment>
<dbReference type="RefSeq" id="WP_011029012.1">
    <property type="nucleotide sequence ID" value="NC_003888.3"/>
</dbReference>
<comment type="subunit">
    <text evidence="3">Homotrimer.</text>
</comment>
<protein>
    <submittedName>
        <fullName evidence="6">Aldolase</fullName>
    </submittedName>
</protein>
<dbReference type="NCBIfam" id="TIGR01182">
    <property type="entry name" value="eda"/>
    <property type="match status" value="1"/>
</dbReference>
<proteinExistence type="inferred from homology"/>
<dbReference type="GO" id="GO:0008674">
    <property type="term" value="F:2-dehydro-3-deoxy-6-phosphogalactonate aldolase activity"/>
    <property type="evidence" value="ECO:0000318"/>
    <property type="project" value="GO_Central"/>
</dbReference>
<evidence type="ECO:0000256" key="4">
    <source>
        <dbReference type="ARBA" id="ARBA00023239"/>
    </source>
</evidence>
<comment type="similarity">
    <text evidence="2">Belongs to the KHG/KDPG aldolase family.</text>
</comment>
<reference evidence="6 7" key="1">
    <citation type="journal article" date="1996" name="Mol. Microbiol.">
        <title>A set of ordered cosmids and a detailed genetic and physical map for the 8 Mb Streptomyces coelicolor A3(2) chromosome.</title>
        <authorList>
            <person name="Redenbach M."/>
            <person name="Kieser H.M."/>
            <person name="Denapaite D."/>
            <person name="Eichner A."/>
            <person name="Cullum J."/>
            <person name="Kinashi H."/>
            <person name="Hopwood D.A."/>
        </authorList>
    </citation>
    <scope>NUCLEOTIDE SEQUENCE [LARGE SCALE GENOMIC DNA]</scope>
    <source>
        <strain evidence="7">ATCC BAA-471 / A3(2) / M145</strain>
    </source>
</reference>
<dbReference type="InterPro" id="IPR031338">
    <property type="entry name" value="KDPG/KHG_AS_2"/>
</dbReference>
<dbReference type="InParanoid" id="Q9RKG4"/>
<evidence type="ECO:0000256" key="2">
    <source>
        <dbReference type="ARBA" id="ARBA00006906"/>
    </source>
</evidence>